<keyword evidence="4" id="KW-1185">Reference proteome</keyword>
<evidence type="ECO:0000256" key="2">
    <source>
        <dbReference type="SAM" id="Phobius"/>
    </source>
</evidence>
<dbReference type="Pfam" id="PF10825">
    <property type="entry name" value="DUF2752"/>
    <property type="match status" value="1"/>
</dbReference>
<dbReference type="AlphaFoldDB" id="A0A8J3B056"/>
<protein>
    <recommendedName>
        <fullName evidence="5">DUF2752 domain-containing protein</fullName>
    </recommendedName>
</protein>
<gene>
    <name evidence="3" type="ORF">GCM10010123_04010</name>
</gene>
<dbReference type="Proteomes" id="UP000649739">
    <property type="component" value="Unassembled WGS sequence"/>
</dbReference>
<sequence length="251" mass="25328">MSEPAAPAPARAPAAGGAPAPAPPAHPGYLPLPDAAPDPGGPPHPAGVVQPDGVVQPGSVVQPGGGPHPGGAVPADGGPQPGGVPHSGGAVHPGGGVHPGWPEPNRIDRFVARWGERLPGWLAPAAVLGCVGAAAGYVLATDPTDGPADALPSCLLKYTTGLDCPGCGGTRAFFYLLRGDLGAAARHHLVFVLAVPLLLWAYAAWALRLTTGRRLPTPRFTPLAAGLALAGWLVFSVARNLPWAPFTWLYV</sequence>
<proteinExistence type="predicted"/>
<reference evidence="3" key="1">
    <citation type="journal article" date="2014" name="Int. J. Syst. Evol. Microbiol.">
        <title>Complete genome sequence of Corynebacterium casei LMG S-19264T (=DSM 44701T), isolated from a smear-ripened cheese.</title>
        <authorList>
            <consortium name="US DOE Joint Genome Institute (JGI-PGF)"/>
            <person name="Walter F."/>
            <person name="Albersmeier A."/>
            <person name="Kalinowski J."/>
            <person name="Ruckert C."/>
        </authorList>
    </citation>
    <scope>NUCLEOTIDE SEQUENCE</scope>
    <source>
        <strain evidence="3">JCM 3090</strain>
    </source>
</reference>
<feature type="compositionally biased region" description="Low complexity" evidence="1">
    <location>
        <begin position="46"/>
        <end position="62"/>
    </location>
</feature>
<organism evidence="3 4">
    <name type="scientific">Pilimelia anulata</name>
    <dbReference type="NCBI Taxonomy" id="53371"/>
    <lineage>
        <taxon>Bacteria</taxon>
        <taxon>Bacillati</taxon>
        <taxon>Actinomycetota</taxon>
        <taxon>Actinomycetes</taxon>
        <taxon>Micromonosporales</taxon>
        <taxon>Micromonosporaceae</taxon>
        <taxon>Pilimelia</taxon>
    </lineage>
</organism>
<keyword evidence="2" id="KW-0472">Membrane</keyword>
<feature type="transmembrane region" description="Helical" evidence="2">
    <location>
        <begin position="188"/>
        <end position="208"/>
    </location>
</feature>
<feature type="transmembrane region" description="Helical" evidence="2">
    <location>
        <begin position="220"/>
        <end position="238"/>
    </location>
</feature>
<evidence type="ECO:0000256" key="1">
    <source>
        <dbReference type="SAM" id="MobiDB-lite"/>
    </source>
</evidence>
<keyword evidence="2" id="KW-1133">Transmembrane helix</keyword>
<feature type="compositionally biased region" description="Pro residues" evidence="1">
    <location>
        <begin position="34"/>
        <end position="45"/>
    </location>
</feature>
<feature type="compositionally biased region" description="Low complexity" evidence="1">
    <location>
        <begin position="1"/>
        <end position="19"/>
    </location>
</feature>
<keyword evidence="2" id="KW-0812">Transmembrane</keyword>
<comment type="caution">
    <text evidence="3">The sequence shown here is derived from an EMBL/GenBank/DDBJ whole genome shotgun (WGS) entry which is preliminary data.</text>
</comment>
<reference evidence="3" key="2">
    <citation type="submission" date="2020-09" db="EMBL/GenBank/DDBJ databases">
        <authorList>
            <person name="Sun Q."/>
            <person name="Ohkuma M."/>
        </authorList>
    </citation>
    <scope>NUCLEOTIDE SEQUENCE</scope>
    <source>
        <strain evidence="3">JCM 3090</strain>
    </source>
</reference>
<dbReference type="EMBL" id="BMQB01000001">
    <property type="protein sequence ID" value="GGJ77209.1"/>
    <property type="molecule type" value="Genomic_DNA"/>
</dbReference>
<evidence type="ECO:0000313" key="4">
    <source>
        <dbReference type="Proteomes" id="UP000649739"/>
    </source>
</evidence>
<feature type="region of interest" description="Disordered" evidence="1">
    <location>
        <begin position="1"/>
        <end position="102"/>
    </location>
</feature>
<feature type="compositionally biased region" description="Low complexity" evidence="1">
    <location>
        <begin position="70"/>
        <end position="90"/>
    </location>
</feature>
<evidence type="ECO:0008006" key="5">
    <source>
        <dbReference type="Google" id="ProtNLM"/>
    </source>
</evidence>
<dbReference type="RefSeq" id="WP_189168257.1">
    <property type="nucleotide sequence ID" value="NZ_BMQB01000001.1"/>
</dbReference>
<dbReference type="InterPro" id="IPR021215">
    <property type="entry name" value="DUF2752"/>
</dbReference>
<name>A0A8J3B056_9ACTN</name>
<feature type="transmembrane region" description="Helical" evidence="2">
    <location>
        <begin position="118"/>
        <end position="140"/>
    </location>
</feature>
<accession>A0A8J3B056</accession>
<evidence type="ECO:0000313" key="3">
    <source>
        <dbReference type="EMBL" id="GGJ77209.1"/>
    </source>
</evidence>